<reference evidence="6" key="1">
    <citation type="journal article" date="2014" name="Front. Microbiol.">
        <title>High frequency of phylogenetically diverse reductive dehalogenase-homologous genes in deep subseafloor sedimentary metagenomes.</title>
        <authorList>
            <person name="Kawai M."/>
            <person name="Futagami T."/>
            <person name="Toyoda A."/>
            <person name="Takaki Y."/>
            <person name="Nishi S."/>
            <person name="Hori S."/>
            <person name="Arai W."/>
            <person name="Tsubouchi T."/>
            <person name="Morono Y."/>
            <person name="Uchiyama I."/>
            <person name="Ito T."/>
            <person name="Fujiyama A."/>
            <person name="Inagaki F."/>
            <person name="Takami H."/>
        </authorList>
    </citation>
    <scope>NUCLEOTIDE SEQUENCE</scope>
    <source>
        <strain evidence="6">Expedition CK06-06</strain>
    </source>
</reference>
<sequence>MKEKINVKLESESDIISYLEKNLKKYNSKNSIVRYVLAPSGPQRCTLNLMEGIKKLSVKYNVPSICHLLETKVQNVAGEIFFNKTLVDYLEDNDLLYPNLSLVHSVWVNENDIEIIKRRDCKVIHNPTSNLKLCSGIA</sequence>
<dbReference type="AlphaFoldDB" id="X1DC19"/>
<dbReference type="GO" id="GO:0008270">
    <property type="term" value="F:zinc ion binding"/>
    <property type="evidence" value="ECO:0007669"/>
    <property type="project" value="TreeGrafter"/>
</dbReference>
<dbReference type="Pfam" id="PF01979">
    <property type="entry name" value="Amidohydro_1"/>
    <property type="match status" value="1"/>
</dbReference>
<comment type="caution">
    <text evidence="6">The sequence shown here is derived from an EMBL/GenBank/DDBJ whole genome shotgun (WGS) entry which is preliminary data.</text>
</comment>
<evidence type="ECO:0000313" key="6">
    <source>
        <dbReference type="EMBL" id="GAH02599.1"/>
    </source>
</evidence>
<dbReference type="InterPro" id="IPR051607">
    <property type="entry name" value="Metallo-dep_hydrolases"/>
</dbReference>
<dbReference type="GO" id="GO:0046098">
    <property type="term" value="P:guanine metabolic process"/>
    <property type="evidence" value="ECO:0007669"/>
    <property type="project" value="TreeGrafter"/>
</dbReference>
<evidence type="ECO:0000259" key="5">
    <source>
        <dbReference type="Pfam" id="PF01979"/>
    </source>
</evidence>
<protein>
    <recommendedName>
        <fullName evidence="5">Amidohydrolase-related domain-containing protein</fullName>
    </recommendedName>
</protein>
<gene>
    <name evidence="6" type="ORF">S01H4_47857</name>
</gene>
<dbReference type="EMBL" id="BART01026915">
    <property type="protein sequence ID" value="GAH02599.1"/>
    <property type="molecule type" value="Genomic_DNA"/>
</dbReference>
<feature type="domain" description="Amidohydrolase-related" evidence="5">
    <location>
        <begin position="28"/>
        <end position="137"/>
    </location>
</feature>
<keyword evidence="2" id="KW-0479">Metal-binding</keyword>
<keyword evidence="3" id="KW-0378">Hydrolase</keyword>
<dbReference type="PANTHER" id="PTHR11271:SF6">
    <property type="entry name" value="GUANINE DEAMINASE"/>
    <property type="match status" value="1"/>
</dbReference>
<dbReference type="Gene3D" id="3.20.20.140">
    <property type="entry name" value="Metal-dependent hydrolases"/>
    <property type="match status" value="1"/>
</dbReference>
<dbReference type="SUPFAM" id="SSF51556">
    <property type="entry name" value="Metallo-dependent hydrolases"/>
    <property type="match status" value="1"/>
</dbReference>
<evidence type="ECO:0000256" key="4">
    <source>
        <dbReference type="ARBA" id="ARBA00022833"/>
    </source>
</evidence>
<keyword evidence="4" id="KW-0862">Zinc</keyword>
<evidence type="ECO:0000256" key="1">
    <source>
        <dbReference type="ARBA" id="ARBA00001947"/>
    </source>
</evidence>
<feature type="non-terminal residue" evidence="6">
    <location>
        <position position="138"/>
    </location>
</feature>
<evidence type="ECO:0000256" key="2">
    <source>
        <dbReference type="ARBA" id="ARBA00022723"/>
    </source>
</evidence>
<proteinExistence type="predicted"/>
<dbReference type="PANTHER" id="PTHR11271">
    <property type="entry name" value="GUANINE DEAMINASE"/>
    <property type="match status" value="1"/>
</dbReference>
<dbReference type="InterPro" id="IPR032466">
    <property type="entry name" value="Metal_Hydrolase"/>
</dbReference>
<dbReference type="GO" id="GO:0008892">
    <property type="term" value="F:guanine deaminase activity"/>
    <property type="evidence" value="ECO:0007669"/>
    <property type="project" value="TreeGrafter"/>
</dbReference>
<dbReference type="GO" id="GO:0005829">
    <property type="term" value="C:cytosol"/>
    <property type="evidence" value="ECO:0007669"/>
    <property type="project" value="TreeGrafter"/>
</dbReference>
<name>X1DC19_9ZZZZ</name>
<accession>X1DC19</accession>
<comment type="cofactor">
    <cofactor evidence="1">
        <name>Zn(2+)</name>
        <dbReference type="ChEBI" id="CHEBI:29105"/>
    </cofactor>
</comment>
<evidence type="ECO:0000256" key="3">
    <source>
        <dbReference type="ARBA" id="ARBA00022801"/>
    </source>
</evidence>
<organism evidence="6">
    <name type="scientific">marine sediment metagenome</name>
    <dbReference type="NCBI Taxonomy" id="412755"/>
    <lineage>
        <taxon>unclassified sequences</taxon>
        <taxon>metagenomes</taxon>
        <taxon>ecological metagenomes</taxon>
    </lineage>
</organism>
<dbReference type="InterPro" id="IPR006680">
    <property type="entry name" value="Amidohydro-rel"/>
</dbReference>